<name>A0A455U2T5_9GAMM</name>
<dbReference type="GO" id="GO:0009229">
    <property type="term" value="P:thiamine diphosphate biosynthetic process"/>
    <property type="evidence" value="ECO:0007669"/>
    <property type="project" value="UniProtKB-UniPathway"/>
</dbReference>
<dbReference type="GO" id="GO:0003824">
    <property type="term" value="F:catalytic activity"/>
    <property type="evidence" value="ECO:0007669"/>
    <property type="project" value="UniProtKB-ARBA"/>
</dbReference>
<gene>
    <name evidence="1" type="ORF">HSBAA_03450</name>
</gene>
<accession>A0A455U2T5</accession>
<evidence type="ECO:0000313" key="2">
    <source>
        <dbReference type="Proteomes" id="UP000320231"/>
    </source>
</evidence>
<dbReference type="Proteomes" id="UP000320231">
    <property type="component" value="Chromosome"/>
</dbReference>
<dbReference type="Gene3D" id="3.40.1190.20">
    <property type="match status" value="1"/>
</dbReference>
<dbReference type="InterPro" id="IPR029056">
    <property type="entry name" value="Ribokinase-like"/>
</dbReference>
<dbReference type="KEGG" id="hsr:HSBAA_03450"/>
<dbReference type="AlphaFoldDB" id="A0A455U2T5"/>
<organism evidence="1 2">
    <name type="scientific">Vreelandella sulfidaeris</name>
    <dbReference type="NCBI Taxonomy" id="115553"/>
    <lineage>
        <taxon>Bacteria</taxon>
        <taxon>Pseudomonadati</taxon>
        <taxon>Pseudomonadota</taxon>
        <taxon>Gammaproteobacteria</taxon>
        <taxon>Oceanospirillales</taxon>
        <taxon>Halomonadaceae</taxon>
        <taxon>Vreelandella</taxon>
    </lineage>
</organism>
<dbReference type="EMBL" id="AP019514">
    <property type="protein sequence ID" value="BBI59039.1"/>
    <property type="molecule type" value="Genomic_DNA"/>
</dbReference>
<evidence type="ECO:0000313" key="1">
    <source>
        <dbReference type="EMBL" id="BBI59039.1"/>
    </source>
</evidence>
<dbReference type="SUPFAM" id="SSF53613">
    <property type="entry name" value="Ribokinase-like"/>
    <property type="match status" value="1"/>
</dbReference>
<protein>
    <submittedName>
        <fullName evidence="1">Uncharacterized protein</fullName>
    </submittedName>
</protein>
<sequence>MKPLLEAAATALGCFAVAGERAGKTAQGPGSFQVALLDALYQLTPNDLTTHAQWEAIHGV</sequence>
<reference evidence="1 2" key="1">
    <citation type="journal article" date="2019" name="Microbiol. Resour. Announc.">
        <title>Complete Genome Sequence of Halomonas sulfidaeris Strain Esulfide1 Isolated from a Metal Sulfide Rock at a Depth of 2,200 Meters, Obtained Using Nanopore Sequencing.</title>
        <authorList>
            <person name="Saito M."/>
            <person name="Nishigata A."/>
            <person name="Galipon J."/>
            <person name="Arakawa K."/>
        </authorList>
    </citation>
    <scope>NUCLEOTIDE SEQUENCE [LARGE SCALE GENOMIC DNA]</scope>
    <source>
        <strain evidence="1 2">ATCC BAA-803</strain>
    </source>
</reference>
<dbReference type="UniPathway" id="UPA00060">
    <property type="reaction ID" value="UER00139"/>
</dbReference>
<proteinExistence type="predicted"/>